<sequence length="111" mass="11924">MVSEEPTGGRSSSGTSAERQQSDGGFRGAGSVIEARNEPPDLEADLRYHRDFLDRLLRFVSTEDQNSVAYVISVIRAGASHEGILAAMDRMLAGQSNGAATEEQNGELEQP</sequence>
<evidence type="ECO:0000313" key="2">
    <source>
        <dbReference type="EMBL" id="OJJ43262.1"/>
    </source>
</evidence>
<organism evidence="2 3">
    <name type="scientific">Penicilliopsis zonata CBS 506.65</name>
    <dbReference type="NCBI Taxonomy" id="1073090"/>
    <lineage>
        <taxon>Eukaryota</taxon>
        <taxon>Fungi</taxon>
        <taxon>Dikarya</taxon>
        <taxon>Ascomycota</taxon>
        <taxon>Pezizomycotina</taxon>
        <taxon>Eurotiomycetes</taxon>
        <taxon>Eurotiomycetidae</taxon>
        <taxon>Eurotiales</taxon>
        <taxon>Aspergillaceae</taxon>
        <taxon>Penicilliopsis</taxon>
    </lineage>
</organism>
<dbReference type="AlphaFoldDB" id="A0A1L9S7X2"/>
<feature type="region of interest" description="Disordered" evidence="1">
    <location>
        <begin position="1"/>
        <end position="41"/>
    </location>
</feature>
<dbReference type="GeneID" id="34607669"/>
<protein>
    <submittedName>
        <fullName evidence="2">Uncharacterized protein</fullName>
    </submittedName>
</protein>
<dbReference type="Proteomes" id="UP000184188">
    <property type="component" value="Unassembled WGS sequence"/>
</dbReference>
<evidence type="ECO:0000313" key="3">
    <source>
        <dbReference type="Proteomes" id="UP000184188"/>
    </source>
</evidence>
<dbReference type="OrthoDB" id="4439444at2759"/>
<evidence type="ECO:0000256" key="1">
    <source>
        <dbReference type="SAM" id="MobiDB-lite"/>
    </source>
</evidence>
<gene>
    <name evidence="2" type="ORF">ASPZODRAFT_1187186</name>
</gene>
<feature type="compositionally biased region" description="Polar residues" evidence="1">
    <location>
        <begin position="9"/>
        <end position="23"/>
    </location>
</feature>
<dbReference type="EMBL" id="KV878353">
    <property type="protein sequence ID" value="OJJ43262.1"/>
    <property type="molecule type" value="Genomic_DNA"/>
</dbReference>
<name>A0A1L9S7X2_9EURO</name>
<accession>A0A1L9S7X2</accession>
<dbReference type="VEuPathDB" id="FungiDB:ASPZODRAFT_1187186"/>
<proteinExistence type="predicted"/>
<reference evidence="3" key="1">
    <citation type="journal article" date="2017" name="Genome Biol.">
        <title>Comparative genomics reveals high biological diversity and specific adaptations in the industrially and medically important fungal genus Aspergillus.</title>
        <authorList>
            <person name="de Vries R.P."/>
            <person name="Riley R."/>
            <person name="Wiebenga A."/>
            <person name="Aguilar-Osorio G."/>
            <person name="Amillis S."/>
            <person name="Uchima C.A."/>
            <person name="Anderluh G."/>
            <person name="Asadollahi M."/>
            <person name="Askin M."/>
            <person name="Barry K."/>
            <person name="Battaglia E."/>
            <person name="Bayram O."/>
            <person name="Benocci T."/>
            <person name="Braus-Stromeyer S.A."/>
            <person name="Caldana C."/>
            <person name="Canovas D."/>
            <person name="Cerqueira G.C."/>
            <person name="Chen F."/>
            <person name="Chen W."/>
            <person name="Choi C."/>
            <person name="Clum A."/>
            <person name="Dos Santos R.A."/>
            <person name="Damasio A.R."/>
            <person name="Diallinas G."/>
            <person name="Emri T."/>
            <person name="Fekete E."/>
            <person name="Flipphi M."/>
            <person name="Freyberg S."/>
            <person name="Gallo A."/>
            <person name="Gournas C."/>
            <person name="Habgood R."/>
            <person name="Hainaut M."/>
            <person name="Harispe M.L."/>
            <person name="Henrissat B."/>
            <person name="Hilden K.S."/>
            <person name="Hope R."/>
            <person name="Hossain A."/>
            <person name="Karabika E."/>
            <person name="Karaffa L."/>
            <person name="Karanyi Z."/>
            <person name="Krasevec N."/>
            <person name="Kuo A."/>
            <person name="Kusch H."/>
            <person name="LaButti K."/>
            <person name="Lagendijk E.L."/>
            <person name="Lapidus A."/>
            <person name="Levasseur A."/>
            <person name="Lindquist E."/>
            <person name="Lipzen A."/>
            <person name="Logrieco A.F."/>
            <person name="MacCabe A."/>
            <person name="Maekelae M.R."/>
            <person name="Malavazi I."/>
            <person name="Melin P."/>
            <person name="Meyer V."/>
            <person name="Mielnichuk N."/>
            <person name="Miskei M."/>
            <person name="Molnar A.P."/>
            <person name="Mule G."/>
            <person name="Ngan C.Y."/>
            <person name="Orejas M."/>
            <person name="Orosz E."/>
            <person name="Ouedraogo J.P."/>
            <person name="Overkamp K.M."/>
            <person name="Park H.-S."/>
            <person name="Perrone G."/>
            <person name="Piumi F."/>
            <person name="Punt P.J."/>
            <person name="Ram A.F."/>
            <person name="Ramon A."/>
            <person name="Rauscher S."/>
            <person name="Record E."/>
            <person name="Riano-Pachon D.M."/>
            <person name="Robert V."/>
            <person name="Roehrig J."/>
            <person name="Ruller R."/>
            <person name="Salamov A."/>
            <person name="Salih N.S."/>
            <person name="Samson R.A."/>
            <person name="Sandor E."/>
            <person name="Sanguinetti M."/>
            <person name="Schuetze T."/>
            <person name="Sepcic K."/>
            <person name="Shelest E."/>
            <person name="Sherlock G."/>
            <person name="Sophianopoulou V."/>
            <person name="Squina F.M."/>
            <person name="Sun H."/>
            <person name="Susca A."/>
            <person name="Todd R.B."/>
            <person name="Tsang A."/>
            <person name="Unkles S.E."/>
            <person name="van de Wiele N."/>
            <person name="van Rossen-Uffink D."/>
            <person name="Oliveira J.V."/>
            <person name="Vesth T.C."/>
            <person name="Visser J."/>
            <person name="Yu J.-H."/>
            <person name="Zhou M."/>
            <person name="Andersen M.R."/>
            <person name="Archer D.B."/>
            <person name="Baker S.E."/>
            <person name="Benoit I."/>
            <person name="Brakhage A.A."/>
            <person name="Braus G.H."/>
            <person name="Fischer R."/>
            <person name="Frisvad J.C."/>
            <person name="Goldman G.H."/>
            <person name="Houbraken J."/>
            <person name="Oakley B."/>
            <person name="Pocsi I."/>
            <person name="Scazzocchio C."/>
            <person name="Seiboth B."/>
            <person name="vanKuyk P.A."/>
            <person name="Wortman J."/>
            <person name="Dyer P.S."/>
            <person name="Grigoriev I.V."/>
        </authorList>
    </citation>
    <scope>NUCLEOTIDE SEQUENCE [LARGE SCALE GENOMIC DNA]</scope>
    <source>
        <strain evidence="3">CBS 506.65</strain>
    </source>
</reference>
<dbReference type="RefSeq" id="XP_022577772.1">
    <property type="nucleotide sequence ID" value="XM_022721204.1"/>
</dbReference>
<keyword evidence="3" id="KW-1185">Reference proteome</keyword>